<name>A0ABQ1Z5I1_9BACL</name>
<reference evidence="2" key="1">
    <citation type="journal article" date="2019" name="Int. J. Syst. Evol. Microbiol.">
        <title>The Global Catalogue of Microorganisms (GCM) 10K type strain sequencing project: providing services to taxonomists for standard genome sequencing and annotation.</title>
        <authorList>
            <consortium name="The Broad Institute Genomics Platform"/>
            <consortium name="The Broad Institute Genome Sequencing Center for Infectious Disease"/>
            <person name="Wu L."/>
            <person name="Ma J."/>
        </authorList>
    </citation>
    <scope>NUCLEOTIDE SEQUENCE [LARGE SCALE GENOMIC DNA]</scope>
    <source>
        <strain evidence="2">CGMCC 1.12770</strain>
    </source>
</reference>
<gene>
    <name evidence="1" type="ORF">GCM10008014_15600</name>
</gene>
<protein>
    <submittedName>
        <fullName evidence="1">Uncharacterized protein</fullName>
    </submittedName>
</protein>
<sequence length="49" mass="5604">MVEQAFIRIRRVCGSKIYVPFVINKMKFGCPNIGTKDTSIAPFSRLLQE</sequence>
<proteinExistence type="predicted"/>
<evidence type="ECO:0000313" key="2">
    <source>
        <dbReference type="Proteomes" id="UP000652153"/>
    </source>
</evidence>
<organism evidence="1 2">
    <name type="scientific">Paenibacillus silvae</name>
    <dbReference type="NCBI Taxonomy" id="1325358"/>
    <lineage>
        <taxon>Bacteria</taxon>
        <taxon>Bacillati</taxon>
        <taxon>Bacillota</taxon>
        <taxon>Bacilli</taxon>
        <taxon>Bacillales</taxon>
        <taxon>Paenibacillaceae</taxon>
        <taxon>Paenibacillus</taxon>
    </lineage>
</organism>
<evidence type="ECO:0000313" key="1">
    <source>
        <dbReference type="EMBL" id="GGH50461.1"/>
    </source>
</evidence>
<keyword evidence="2" id="KW-1185">Reference proteome</keyword>
<accession>A0ABQ1Z5I1</accession>
<comment type="caution">
    <text evidence="1">The sequence shown here is derived from an EMBL/GenBank/DDBJ whole genome shotgun (WGS) entry which is preliminary data.</text>
</comment>
<dbReference type="EMBL" id="BMFU01000002">
    <property type="protein sequence ID" value="GGH50461.1"/>
    <property type="molecule type" value="Genomic_DNA"/>
</dbReference>
<dbReference type="Proteomes" id="UP000652153">
    <property type="component" value="Unassembled WGS sequence"/>
</dbReference>